<keyword evidence="2" id="KW-1133">Transmembrane helix</keyword>
<keyword evidence="2" id="KW-0472">Membrane</keyword>
<dbReference type="NCBIfam" id="NF033493">
    <property type="entry name" value="MetS_like_NSS"/>
    <property type="match status" value="1"/>
</dbReference>
<proteinExistence type="predicted"/>
<evidence type="ECO:0000313" key="4">
    <source>
        <dbReference type="Proteomes" id="UP000186785"/>
    </source>
</evidence>
<name>A0A1Q5PMX2_9ACTO</name>
<keyword evidence="2" id="KW-0812">Transmembrane</keyword>
<evidence type="ECO:0008006" key="5">
    <source>
        <dbReference type="Google" id="ProtNLM"/>
    </source>
</evidence>
<organism evidence="3 4">
    <name type="scientific">Boudabousia liubingyangii</name>
    <dbReference type="NCBI Taxonomy" id="1921764"/>
    <lineage>
        <taxon>Bacteria</taxon>
        <taxon>Bacillati</taxon>
        <taxon>Actinomycetota</taxon>
        <taxon>Actinomycetes</taxon>
        <taxon>Actinomycetales</taxon>
        <taxon>Actinomycetaceae</taxon>
        <taxon>Boudabousia</taxon>
    </lineage>
</organism>
<dbReference type="RefSeq" id="WP_073708856.1">
    <property type="nucleotide sequence ID" value="NZ_MQSV01000002.1"/>
</dbReference>
<dbReference type="EMBL" id="MQSV01000002">
    <property type="protein sequence ID" value="OKL48869.1"/>
    <property type="molecule type" value="Genomic_DNA"/>
</dbReference>
<keyword evidence="4" id="KW-1185">Reference proteome</keyword>
<dbReference type="Proteomes" id="UP000186785">
    <property type="component" value="Unassembled WGS sequence"/>
</dbReference>
<dbReference type="AlphaFoldDB" id="A0A1Q5PMX2"/>
<sequence>MTGQAIAMMVVYLLIVWGGLLFGVVLMATHSDETSGVLGRTEEATAAELPQAVEEQS</sequence>
<feature type="region of interest" description="Disordered" evidence="1">
    <location>
        <begin position="34"/>
        <end position="57"/>
    </location>
</feature>
<evidence type="ECO:0000313" key="3">
    <source>
        <dbReference type="EMBL" id="OKL48869.1"/>
    </source>
</evidence>
<dbReference type="OrthoDB" id="6712920at2"/>
<comment type="caution">
    <text evidence="3">The sequence shown here is derived from an EMBL/GenBank/DDBJ whole genome shotgun (WGS) entry which is preliminary data.</text>
</comment>
<dbReference type="Pfam" id="PF16951">
    <property type="entry name" value="MaAIMP_sms"/>
    <property type="match status" value="1"/>
</dbReference>
<dbReference type="InterPro" id="IPR031596">
    <property type="entry name" value="MaAIMP_sms"/>
</dbReference>
<evidence type="ECO:0000256" key="1">
    <source>
        <dbReference type="SAM" id="MobiDB-lite"/>
    </source>
</evidence>
<feature type="transmembrane region" description="Helical" evidence="2">
    <location>
        <begin position="6"/>
        <end position="28"/>
    </location>
</feature>
<accession>A0A1Q5PMX2</accession>
<protein>
    <recommendedName>
        <fullName evidence="5">Methionine/alanine importer small subunit</fullName>
    </recommendedName>
</protein>
<gene>
    <name evidence="3" type="ORF">BSR29_03175</name>
</gene>
<reference evidence="3 4" key="1">
    <citation type="submission" date="2016-11" db="EMBL/GenBank/DDBJ databases">
        <title>Actinomyces gypaetusis sp. nov. isolated from the vulture Gypaetus barbatus in Qinghai Tibet Plateau China.</title>
        <authorList>
            <person name="Meng X."/>
        </authorList>
    </citation>
    <scope>NUCLEOTIDE SEQUENCE [LARGE SCALE GENOMIC DNA]</scope>
    <source>
        <strain evidence="3 4">VUL4_2</strain>
    </source>
</reference>
<evidence type="ECO:0000256" key="2">
    <source>
        <dbReference type="SAM" id="Phobius"/>
    </source>
</evidence>